<evidence type="ECO:0000313" key="9">
    <source>
        <dbReference type="Proteomes" id="UP000177575"/>
    </source>
</evidence>
<evidence type="ECO:0000256" key="6">
    <source>
        <dbReference type="ARBA" id="ARBA00023136"/>
    </source>
</evidence>
<feature type="transmembrane region" description="Helical" evidence="7">
    <location>
        <begin position="24"/>
        <end position="44"/>
    </location>
</feature>
<dbReference type="InterPro" id="IPR011701">
    <property type="entry name" value="MFS"/>
</dbReference>
<dbReference type="InterPro" id="IPR036259">
    <property type="entry name" value="MFS_trans_sf"/>
</dbReference>
<keyword evidence="5 7" id="KW-1133">Transmembrane helix</keyword>
<dbReference type="SUPFAM" id="SSF103473">
    <property type="entry name" value="MFS general substrate transporter"/>
    <property type="match status" value="1"/>
</dbReference>
<sequence>MNWHFANTLGQLLPHNLSRQVRELYWATVLQNMALAMLLLFEPIYLWQQGFSVEAILWFFLAIYVAYFLALPLGAKFATTTGFEISIALSTVFQIAYYICLYLVAIAWWWAIPAVFLYTLQKMFYWPAFHADFARYSDAAEEGKEVSTLHITLSAVYVIGPLLGGALIAYGSWLMMFAVGCLLILVSNWPLLRTREEFKPRNFPYLDAYKRLFAKENWRSLIGYLGFGEELILLVLWPVFIATVINNYVEIGALVAGSTLIMVLATLYVGKLSDTKNIHSVLRFSTLFYMFAWLVRLTTRSPFGVFIIDSTSRLTKNIVQVPLHTLLYEKAKTRSVMDTVISFEMALVLGKIVAAVILLFAFSQLGSMSAVWSVTWIVAAAMTLLYMTI</sequence>
<evidence type="ECO:0000256" key="2">
    <source>
        <dbReference type="ARBA" id="ARBA00022448"/>
    </source>
</evidence>
<dbReference type="GO" id="GO:0022857">
    <property type="term" value="F:transmembrane transporter activity"/>
    <property type="evidence" value="ECO:0007669"/>
    <property type="project" value="InterPro"/>
</dbReference>
<feature type="transmembrane region" description="Helical" evidence="7">
    <location>
        <begin position="369"/>
        <end position="387"/>
    </location>
</feature>
<evidence type="ECO:0000313" key="8">
    <source>
        <dbReference type="EMBL" id="OHA55340.1"/>
    </source>
</evidence>
<evidence type="ECO:0000256" key="1">
    <source>
        <dbReference type="ARBA" id="ARBA00004651"/>
    </source>
</evidence>
<proteinExistence type="predicted"/>
<name>A0A1G2Q429_9BACT</name>
<evidence type="ECO:0000256" key="3">
    <source>
        <dbReference type="ARBA" id="ARBA00022475"/>
    </source>
</evidence>
<gene>
    <name evidence="8" type="ORF">A2388_01300</name>
</gene>
<dbReference type="Proteomes" id="UP000177575">
    <property type="component" value="Unassembled WGS sequence"/>
</dbReference>
<keyword evidence="6 7" id="KW-0472">Membrane</keyword>
<comment type="subcellular location">
    <subcellularLocation>
        <location evidence="1">Cell membrane</location>
        <topology evidence="1">Multi-pass membrane protein</topology>
    </subcellularLocation>
</comment>
<feature type="transmembrane region" description="Helical" evidence="7">
    <location>
        <begin position="95"/>
        <end position="120"/>
    </location>
</feature>
<feature type="transmembrane region" description="Helical" evidence="7">
    <location>
        <begin position="340"/>
        <end position="362"/>
    </location>
</feature>
<feature type="transmembrane region" description="Helical" evidence="7">
    <location>
        <begin position="149"/>
        <end position="168"/>
    </location>
</feature>
<comment type="caution">
    <text evidence="8">The sequence shown here is derived from an EMBL/GenBank/DDBJ whole genome shotgun (WGS) entry which is preliminary data.</text>
</comment>
<accession>A0A1G2Q429</accession>
<dbReference type="InterPro" id="IPR050171">
    <property type="entry name" value="MFS_Transporters"/>
</dbReference>
<dbReference type="GO" id="GO:0005886">
    <property type="term" value="C:plasma membrane"/>
    <property type="evidence" value="ECO:0007669"/>
    <property type="project" value="UniProtKB-SubCell"/>
</dbReference>
<evidence type="ECO:0000256" key="7">
    <source>
        <dbReference type="SAM" id="Phobius"/>
    </source>
</evidence>
<keyword evidence="2" id="KW-0813">Transport</keyword>
<dbReference type="EMBL" id="MHTC01000018">
    <property type="protein sequence ID" value="OHA55340.1"/>
    <property type="molecule type" value="Genomic_DNA"/>
</dbReference>
<dbReference type="AlphaFoldDB" id="A0A1G2Q429"/>
<dbReference type="Gene3D" id="1.20.1250.20">
    <property type="entry name" value="MFS general substrate transporter like domains"/>
    <property type="match status" value="1"/>
</dbReference>
<keyword evidence="4 7" id="KW-0812">Transmembrane</keyword>
<dbReference type="Pfam" id="PF07690">
    <property type="entry name" value="MFS_1"/>
    <property type="match status" value="1"/>
</dbReference>
<keyword evidence="3" id="KW-1003">Cell membrane</keyword>
<feature type="transmembrane region" description="Helical" evidence="7">
    <location>
        <begin position="221"/>
        <end position="245"/>
    </location>
</feature>
<feature type="transmembrane region" description="Helical" evidence="7">
    <location>
        <begin position="174"/>
        <end position="192"/>
    </location>
</feature>
<reference evidence="8 9" key="1">
    <citation type="journal article" date="2016" name="Nat. Commun.">
        <title>Thousands of microbial genomes shed light on interconnected biogeochemical processes in an aquifer system.</title>
        <authorList>
            <person name="Anantharaman K."/>
            <person name="Brown C.T."/>
            <person name="Hug L.A."/>
            <person name="Sharon I."/>
            <person name="Castelle C.J."/>
            <person name="Probst A.J."/>
            <person name="Thomas B.C."/>
            <person name="Singh A."/>
            <person name="Wilkins M.J."/>
            <person name="Karaoz U."/>
            <person name="Brodie E.L."/>
            <person name="Williams K.H."/>
            <person name="Hubbard S.S."/>
            <person name="Banfield J.F."/>
        </authorList>
    </citation>
    <scope>NUCLEOTIDE SEQUENCE [LARGE SCALE GENOMIC DNA]</scope>
</reference>
<feature type="transmembrane region" description="Helical" evidence="7">
    <location>
        <begin position="251"/>
        <end position="269"/>
    </location>
</feature>
<feature type="transmembrane region" description="Helical" evidence="7">
    <location>
        <begin position="56"/>
        <end position="75"/>
    </location>
</feature>
<evidence type="ECO:0008006" key="10">
    <source>
        <dbReference type="Google" id="ProtNLM"/>
    </source>
</evidence>
<organism evidence="8 9">
    <name type="scientific">Candidatus Veblenbacteria bacterium RIFOXYB1_FULL_43_13</name>
    <dbReference type="NCBI Taxonomy" id="1802426"/>
    <lineage>
        <taxon>Bacteria</taxon>
        <taxon>Candidatus Vebleniibacteriota</taxon>
    </lineage>
</organism>
<evidence type="ECO:0000256" key="4">
    <source>
        <dbReference type="ARBA" id="ARBA00022692"/>
    </source>
</evidence>
<dbReference type="PANTHER" id="PTHR23517">
    <property type="entry name" value="RESISTANCE PROTEIN MDTM, PUTATIVE-RELATED-RELATED"/>
    <property type="match status" value="1"/>
</dbReference>
<protein>
    <recommendedName>
        <fullName evidence="10">Major facilitator superfamily (MFS) profile domain-containing protein</fullName>
    </recommendedName>
</protein>
<evidence type="ECO:0000256" key="5">
    <source>
        <dbReference type="ARBA" id="ARBA00022989"/>
    </source>
</evidence>